<protein>
    <recommendedName>
        <fullName evidence="5">DUF4148 domain-containing protein</fullName>
    </recommendedName>
</protein>
<keyword evidence="2" id="KW-0732">Signal</keyword>
<feature type="signal peptide" evidence="2">
    <location>
        <begin position="1"/>
        <end position="22"/>
    </location>
</feature>
<feature type="region of interest" description="Disordered" evidence="1">
    <location>
        <begin position="78"/>
        <end position="146"/>
    </location>
</feature>
<evidence type="ECO:0000313" key="3">
    <source>
        <dbReference type="EMBL" id="MDD0837041.1"/>
    </source>
</evidence>
<keyword evidence="4" id="KW-1185">Reference proteome</keyword>
<gene>
    <name evidence="3" type="ORF">PSQ40_00505</name>
</gene>
<dbReference type="Proteomes" id="UP001528673">
    <property type="component" value="Unassembled WGS sequence"/>
</dbReference>
<name>A0ABT5MU92_9BURK</name>
<dbReference type="EMBL" id="JAQSIP010000001">
    <property type="protein sequence ID" value="MDD0837041.1"/>
    <property type="molecule type" value="Genomic_DNA"/>
</dbReference>
<comment type="caution">
    <text evidence="3">The sequence shown here is derived from an EMBL/GenBank/DDBJ whole genome shotgun (WGS) entry which is preliminary data.</text>
</comment>
<evidence type="ECO:0000256" key="2">
    <source>
        <dbReference type="SAM" id="SignalP"/>
    </source>
</evidence>
<organism evidence="3 4">
    <name type="scientific">Curvibacter cyanobacteriorum</name>
    <dbReference type="NCBI Taxonomy" id="3026422"/>
    <lineage>
        <taxon>Bacteria</taxon>
        <taxon>Pseudomonadati</taxon>
        <taxon>Pseudomonadota</taxon>
        <taxon>Betaproteobacteria</taxon>
        <taxon>Burkholderiales</taxon>
        <taxon>Comamonadaceae</taxon>
        <taxon>Curvibacter</taxon>
    </lineage>
</organism>
<feature type="compositionally biased region" description="Low complexity" evidence="1">
    <location>
        <begin position="78"/>
        <end position="88"/>
    </location>
</feature>
<feature type="compositionally biased region" description="Low complexity" evidence="1">
    <location>
        <begin position="117"/>
        <end position="130"/>
    </location>
</feature>
<feature type="chain" id="PRO_5046271889" description="DUF4148 domain-containing protein" evidence="2">
    <location>
        <begin position="23"/>
        <end position="146"/>
    </location>
</feature>
<accession>A0ABT5MU92</accession>
<evidence type="ECO:0000313" key="4">
    <source>
        <dbReference type="Proteomes" id="UP001528673"/>
    </source>
</evidence>
<proteinExistence type="predicted"/>
<sequence>MKKLTLSLGFTVASLFALNALAADTPGEAAAKASARAEGGNADVQGYDRPLQVKPATQQEKEAARAKRLAAGEAAAKASAKAESGNANVQGYDRPLQVQSATQQEKEAARAKRKAAGEAAAKASAKAESGNADVQGYDRALTPPSK</sequence>
<evidence type="ECO:0000256" key="1">
    <source>
        <dbReference type="SAM" id="MobiDB-lite"/>
    </source>
</evidence>
<evidence type="ECO:0008006" key="5">
    <source>
        <dbReference type="Google" id="ProtNLM"/>
    </source>
</evidence>
<dbReference type="RefSeq" id="WP_273947873.1">
    <property type="nucleotide sequence ID" value="NZ_JAQSIP010000001.1"/>
</dbReference>
<reference evidence="3 4" key="1">
    <citation type="submission" date="2023-02" db="EMBL/GenBank/DDBJ databases">
        <title>Bacterial whole genomic sequence of Curvibacter sp. HBC61.</title>
        <authorList>
            <person name="Le V."/>
            <person name="Ko S.-R."/>
            <person name="Ahn C.-Y."/>
            <person name="Oh H.-M."/>
        </authorList>
    </citation>
    <scope>NUCLEOTIDE SEQUENCE [LARGE SCALE GENOMIC DNA]</scope>
    <source>
        <strain evidence="3 4">HBC61</strain>
    </source>
</reference>